<keyword evidence="4" id="KW-0804">Transcription</keyword>
<dbReference type="Gene3D" id="1.10.10.10">
    <property type="entry name" value="Winged helix-like DNA-binding domain superfamily/Winged helix DNA-binding domain"/>
    <property type="match status" value="1"/>
</dbReference>
<dbReference type="Pfam" id="PF04545">
    <property type="entry name" value="Sigma70_r4"/>
    <property type="match status" value="1"/>
</dbReference>
<accession>A0ABT5VHY5</accession>
<keyword evidence="1" id="KW-0805">Transcription regulation</keyword>
<feature type="domain" description="RNA polymerase sigma-70 region 2" evidence="5">
    <location>
        <begin position="12"/>
        <end position="77"/>
    </location>
</feature>
<dbReference type="Pfam" id="PF04542">
    <property type="entry name" value="Sigma70_r2"/>
    <property type="match status" value="1"/>
</dbReference>
<dbReference type="InterPro" id="IPR007630">
    <property type="entry name" value="RNA_pol_sigma70_r4"/>
</dbReference>
<dbReference type="InterPro" id="IPR007627">
    <property type="entry name" value="RNA_pol_sigma70_r2"/>
</dbReference>
<keyword evidence="2" id="KW-0731">Sigma factor</keyword>
<feature type="domain" description="RNA polymerase sigma-70 region 4" evidence="6">
    <location>
        <begin position="111"/>
        <end position="158"/>
    </location>
</feature>
<name>A0ABT5VHY5_9BACI</name>
<evidence type="ECO:0000256" key="1">
    <source>
        <dbReference type="ARBA" id="ARBA00023015"/>
    </source>
</evidence>
<dbReference type="SUPFAM" id="SSF88659">
    <property type="entry name" value="Sigma3 and sigma4 domains of RNA polymerase sigma factors"/>
    <property type="match status" value="1"/>
</dbReference>
<dbReference type="InterPro" id="IPR036388">
    <property type="entry name" value="WH-like_DNA-bd_sf"/>
</dbReference>
<organism evidence="7 8">
    <name type="scientific">Alkalihalobacterium chitinilyticum</name>
    <dbReference type="NCBI Taxonomy" id="2980103"/>
    <lineage>
        <taxon>Bacteria</taxon>
        <taxon>Bacillati</taxon>
        <taxon>Bacillota</taxon>
        <taxon>Bacilli</taxon>
        <taxon>Bacillales</taxon>
        <taxon>Bacillaceae</taxon>
        <taxon>Alkalihalobacterium</taxon>
    </lineage>
</organism>
<evidence type="ECO:0000313" key="8">
    <source>
        <dbReference type="Proteomes" id="UP001148125"/>
    </source>
</evidence>
<evidence type="ECO:0000313" key="7">
    <source>
        <dbReference type="EMBL" id="MDE5415071.1"/>
    </source>
</evidence>
<evidence type="ECO:0000256" key="4">
    <source>
        <dbReference type="ARBA" id="ARBA00023163"/>
    </source>
</evidence>
<dbReference type="PANTHER" id="PTHR30385:SF4">
    <property type="entry name" value="RNA POLYMERASE SIGMA-E FACTOR"/>
    <property type="match status" value="1"/>
</dbReference>
<dbReference type="InterPro" id="IPR013324">
    <property type="entry name" value="RNA_pol_sigma_r3/r4-like"/>
</dbReference>
<evidence type="ECO:0000259" key="6">
    <source>
        <dbReference type="Pfam" id="PF04545"/>
    </source>
</evidence>
<reference evidence="7" key="1">
    <citation type="submission" date="2024-05" db="EMBL/GenBank/DDBJ databases">
        <title>Alkalihalobacillus sp. strain MEB203 novel alkaliphilic bacterium from Lonar Lake, India.</title>
        <authorList>
            <person name="Joshi A."/>
            <person name="Thite S."/>
            <person name="Mengade P."/>
        </authorList>
    </citation>
    <scope>NUCLEOTIDE SEQUENCE</scope>
    <source>
        <strain evidence="7">MEB 203</strain>
    </source>
</reference>
<dbReference type="InterPro" id="IPR013325">
    <property type="entry name" value="RNA_pol_sigma_r2"/>
</dbReference>
<dbReference type="SUPFAM" id="SSF88946">
    <property type="entry name" value="Sigma2 domain of RNA polymerase sigma factors"/>
    <property type="match status" value="1"/>
</dbReference>
<dbReference type="Proteomes" id="UP001148125">
    <property type="component" value="Unassembled WGS sequence"/>
</dbReference>
<dbReference type="NCBIfam" id="NF005248">
    <property type="entry name" value="PRK06759.1"/>
    <property type="match status" value="1"/>
</dbReference>
<keyword evidence="3" id="KW-0238">DNA-binding</keyword>
<dbReference type="InterPro" id="IPR014284">
    <property type="entry name" value="RNA_pol_sigma-70_dom"/>
</dbReference>
<dbReference type="NCBIfam" id="TIGR02937">
    <property type="entry name" value="sigma70-ECF"/>
    <property type="match status" value="1"/>
</dbReference>
<keyword evidence="8" id="KW-1185">Reference proteome</keyword>
<dbReference type="RefSeq" id="WP_275119679.1">
    <property type="nucleotide sequence ID" value="NZ_JAOTPO010000013.1"/>
</dbReference>
<dbReference type="Gene3D" id="1.10.1740.10">
    <property type="match status" value="1"/>
</dbReference>
<sequence length="162" mass="18988">MVESQLTVDEVVECYAPIVKKQLKQLQIHKDYDDYYQIGLIALWEAYKRFDPKKGNFATFAIYTVRGRLLTELSKEKTYAARHHLTDEGFHYIVDERNASMLEVEIINCYMETLSERQQTWVKEAILEGKTISEIAKEYNVSVYTVRSWKKAAIKILKLKLA</sequence>
<gene>
    <name evidence="7" type="ORF">N7Z68_17045</name>
</gene>
<evidence type="ECO:0000256" key="3">
    <source>
        <dbReference type="ARBA" id="ARBA00023125"/>
    </source>
</evidence>
<proteinExistence type="predicted"/>
<dbReference type="EMBL" id="JAOTPO010000013">
    <property type="protein sequence ID" value="MDE5415071.1"/>
    <property type="molecule type" value="Genomic_DNA"/>
</dbReference>
<comment type="caution">
    <text evidence="7">The sequence shown here is derived from an EMBL/GenBank/DDBJ whole genome shotgun (WGS) entry which is preliminary data.</text>
</comment>
<dbReference type="PANTHER" id="PTHR30385">
    <property type="entry name" value="SIGMA FACTOR F FLAGELLAR"/>
    <property type="match status" value="1"/>
</dbReference>
<protein>
    <submittedName>
        <fullName evidence="7">Sigma-70 family RNA polymerase sigma factor</fullName>
    </submittedName>
</protein>
<evidence type="ECO:0000256" key="2">
    <source>
        <dbReference type="ARBA" id="ARBA00023082"/>
    </source>
</evidence>
<evidence type="ECO:0000259" key="5">
    <source>
        <dbReference type="Pfam" id="PF04542"/>
    </source>
</evidence>